<organism evidence="1 2">
    <name type="scientific">Vaccinium darrowii</name>
    <dbReference type="NCBI Taxonomy" id="229202"/>
    <lineage>
        <taxon>Eukaryota</taxon>
        <taxon>Viridiplantae</taxon>
        <taxon>Streptophyta</taxon>
        <taxon>Embryophyta</taxon>
        <taxon>Tracheophyta</taxon>
        <taxon>Spermatophyta</taxon>
        <taxon>Magnoliopsida</taxon>
        <taxon>eudicotyledons</taxon>
        <taxon>Gunneridae</taxon>
        <taxon>Pentapetalae</taxon>
        <taxon>asterids</taxon>
        <taxon>Ericales</taxon>
        <taxon>Ericaceae</taxon>
        <taxon>Vaccinioideae</taxon>
        <taxon>Vaccinieae</taxon>
        <taxon>Vaccinium</taxon>
    </lineage>
</organism>
<comment type="caution">
    <text evidence="1">The sequence shown here is derived from an EMBL/GenBank/DDBJ whole genome shotgun (WGS) entry which is preliminary data.</text>
</comment>
<evidence type="ECO:0000313" key="1">
    <source>
        <dbReference type="EMBL" id="KAH7850864.1"/>
    </source>
</evidence>
<keyword evidence="2" id="KW-1185">Reference proteome</keyword>
<dbReference type="Proteomes" id="UP000828048">
    <property type="component" value="Chromosome 8"/>
</dbReference>
<sequence>MMALKVFFAFLVVLFLSGQGYAIDSYCNINVEVAKTGRVVKGSPEFGVVIYSTPICPCNQYDVVLSCDGFSSVVPLKPEVLRKVDGGCLVNNGGKIEGKEDPFKFQYVGTLPTKKFSPVSSEVACP</sequence>
<proteinExistence type="predicted"/>
<accession>A0ACB7YCL1</accession>
<evidence type="ECO:0000313" key="2">
    <source>
        <dbReference type="Proteomes" id="UP000828048"/>
    </source>
</evidence>
<dbReference type="EMBL" id="CM037158">
    <property type="protein sequence ID" value="KAH7850864.1"/>
    <property type="molecule type" value="Genomic_DNA"/>
</dbReference>
<name>A0ACB7YCL1_9ERIC</name>
<protein>
    <submittedName>
        <fullName evidence="1">Uncharacterized protein</fullName>
    </submittedName>
</protein>
<reference evidence="1 2" key="1">
    <citation type="journal article" date="2021" name="Hortic Res">
        <title>High-quality reference genome and annotation aids understanding of berry development for evergreen blueberry (Vaccinium darrowii).</title>
        <authorList>
            <person name="Yu J."/>
            <person name="Hulse-Kemp A.M."/>
            <person name="Babiker E."/>
            <person name="Staton M."/>
        </authorList>
    </citation>
    <scope>NUCLEOTIDE SEQUENCE [LARGE SCALE GENOMIC DNA]</scope>
    <source>
        <strain evidence="2">cv. NJ 8807/NJ 8810</strain>
        <tissue evidence="1">Young leaf</tissue>
    </source>
</reference>
<gene>
    <name evidence="1" type="ORF">Vadar_003938</name>
</gene>